<keyword evidence="3" id="KW-1185">Reference proteome</keyword>
<protein>
    <submittedName>
        <fullName evidence="2">Uncharacterized protein</fullName>
    </submittedName>
</protein>
<evidence type="ECO:0000256" key="1">
    <source>
        <dbReference type="SAM" id="MobiDB-lite"/>
    </source>
</evidence>
<dbReference type="AlphaFoldDB" id="A0AAV2MCL3"/>
<gene>
    <name evidence="2" type="ORF">KC01_LOCUS37474</name>
</gene>
<feature type="compositionally biased region" description="Basic and acidic residues" evidence="1">
    <location>
        <begin position="67"/>
        <end position="78"/>
    </location>
</feature>
<evidence type="ECO:0000313" key="3">
    <source>
        <dbReference type="Proteomes" id="UP001497482"/>
    </source>
</evidence>
<evidence type="ECO:0000313" key="2">
    <source>
        <dbReference type="EMBL" id="CAL1610970.1"/>
    </source>
</evidence>
<feature type="region of interest" description="Disordered" evidence="1">
    <location>
        <begin position="15"/>
        <end position="78"/>
    </location>
</feature>
<proteinExistence type="predicted"/>
<accession>A0AAV2MCL3</accession>
<dbReference type="Proteomes" id="UP001497482">
    <property type="component" value="Chromosome 7"/>
</dbReference>
<organism evidence="2 3">
    <name type="scientific">Knipowitschia caucasica</name>
    <name type="common">Caucasian dwarf goby</name>
    <name type="synonym">Pomatoschistus caucasicus</name>
    <dbReference type="NCBI Taxonomy" id="637954"/>
    <lineage>
        <taxon>Eukaryota</taxon>
        <taxon>Metazoa</taxon>
        <taxon>Chordata</taxon>
        <taxon>Craniata</taxon>
        <taxon>Vertebrata</taxon>
        <taxon>Euteleostomi</taxon>
        <taxon>Actinopterygii</taxon>
        <taxon>Neopterygii</taxon>
        <taxon>Teleostei</taxon>
        <taxon>Neoteleostei</taxon>
        <taxon>Acanthomorphata</taxon>
        <taxon>Gobiaria</taxon>
        <taxon>Gobiiformes</taxon>
        <taxon>Gobioidei</taxon>
        <taxon>Gobiidae</taxon>
        <taxon>Gobiinae</taxon>
        <taxon>Knipowitschia</taxon>
    </lineage>
</organism>
<reference evidence="2 3" key="1">
    <citation type="submission" date="2024-04" db="EMBL/GenBank/DDBJ databases">
        <authorList>
            <person name="Waldvogel A.-M."/>
            <person name="Schoenle A."/>
        </authorList>
    </citation>
    <scope>NUCLEOTIDE SEQUENCE [LARGE SCALE GENOMIC DNA]</scope>
</reference>
<name>A0AAV2MCL3_KNICA</name>
<dbReference type="EMBL" id="OZ035829">
    <property type="protein sequence ID" value="CAL1610970.1"/>
    <property type="molecule type" value="Genomic_DNA"/>
</dbReference>
<sequence length="78" mass="8281">MAVFIHSLSSLISSITSSTGQGQHKDPQQSPAAGPSPRTPLSTLRQAREWECASASPPKPPLLEGLDEGHEDNSALYL</sequence>